<dbReference type="EMBL" id="QPMH01000041">
    <property type="protein sequence ID" value="RDD60146.1"/>
    <property type="molecule type" value="Genomic_DNA"/>
</dbReference>
<comment type="similarity">
    <text evidence="1">Belongs to the polysaccharide synthase family.</text>
</comment>
<dbReference type="PANTHER" id="PTHR43318">
    <property type="entry name" value="UDP-N-ACETYLGLUCOSAMINE 4,6-DEHYDRATASE"/>
    <property type="match status" value="1"/>
</dbReference>
<gene>
    <name evidence="3" type="ORF">DRB17_19620</name>
</gene>
<dbReference type="InterPro" id="IPR036291">
    <property type="entry name" value="NAD(P)-bd_dom_sf"/>
</dbReference>
<dbReference type="PANTHER" id="PTHR43318:SF2">
    <property type="entry name" value="UDP-N-ACETYLGLUCOSAMINE 4,6-DEHYDRATASE (INVERTING)"/>
    <property type="match status" value="1"/>
</dbReference>
<dbReference type="RefSeq" id="WP_114583921.1">
    <property type="nucleotide sequence ID" value="NZ_QPMH01000041.1"/>
</dbReference>
<dbReference type="InterPro" id="IPR051203">
    <property type="entry name" value="Polysaccharide_Synthase-Rel"/>
</dbReference>
<dbReference type="Proteomes" id="UP000253941">
    <property type="component" value="Unassembled WGS sequence"/>
</dbReference>
<evidence type="ECO:0000256" key="1">
    <source>
        <dbReference type="ARBA" id="ARBA00007430"/>
    </source>
</evidence>
<keyword evidence="4" id="KW-1185">Reference proteome</keyword>
<dbReference type="Gene3D" id="3.40.50.720">
    <property type="entry name" value="NAD(P)-binding Rossmann-like Domain"/>
    <property type="match status" value="1"/>
</dbReference>
<proteinExistence type="inferred from homology"/>
<reference evidence="3 4" key="1">
    <citation type="submission" date="2018-07" db="EMBL/GenBank/DDBJ databases">
        <title>Venubactetium sediminum gen. nov., sp. nov., isolated from a marine solar saltern.</title>
        <authorList>
            <person name="Wang S."/>
        </authorList>
    </citation>
    <scope>NUCLEOTIDE SEQUENCE [LARGE SCALE GENOMIC DNA]</scope>
    <source>
        <strain evidence="3 4">WD2A32</strain>
    </source>
</reference>
<feature type="domain" description="Polysaccharide biosynthesis protein CapD-like" evidence="2">
    <location>
        <begin position="10"/>
        <end position="291"/>
    </location>
</feature>
<dbReference type="Pfam" id="PF02719">
    <property type="entry name" value="Polysacc_synt_2"/>
    <property type="match status" value="1"/>
</dbReference>
<evidence type="ECO:0000259" key="2">
    <source>
        <dbReference type="Pfam" id="PF02719"/>
    </source>
</evidence>
<evidence type="ECO:0000313" key="3">
    <source>
        <dbReference type="EMBL" id="RDD60146.1"/>
    </source>
</evidence>
<protein>
    <submittedName>
        <fullName evidence="3">NAD-dependent epimerase/dehydratase family protein</fullName>
    </submittedName>
</protein>
<dbReference type="InterPro" id="IPR003869">
    <property type="entry name" value="Polysac_CapD-like"/>
</dbReference>
<dbReference type="AlphaFoldDB" id="A0A369TB36"/>
<evidence type="ECO:0000313" key="4">
    <source>
        <dbReference type="Proteomes" id="UP000253941"/>
    </source>
</evidence>
<name>A0A369TB36_9PROT</name>
<accession>A0A369TB36</accession>
<dbReference type="SUPFAM" id="SSF51735">
    <property type="entry name" value="NAD(P)-binding Rossmann-fold domains"/>
    <property type="match status" value="1"/>
</dbReference>
<comment type="caution">
    <text evidence="3">The sequence shown here is derived from an EMBL/GenBank/DDBJ whole genome shotgun (WGS) entry which is preliminary data.</text>
</comment>
<sequence length="355" mass="39282">MSSFYRGARVAITGAAGTTGTELTHQLLGCGVDEIIAIDRHETNLFYLSEHHQDDPRFHAFACDVCDTRLLTRLLDGVDYLFHAAALKHVWACESNPREAVQTNIIAVQSVIDAAIDAKVRRVLFTSTDKAVNPTNVMGTSKLMGERLITSAAALGRDGSSTVFASTRFGNVLGSAGSVVPLFLKQLQKGGPITVTDPRMSRFVMTLEDAILLVMKVMEQFRSGEVFVTRMPVVLVSDLARVMVEHIAPRFGYRSSEIKIQEIGKRPGEKLYEQLITAEESTRTLLTKEFLIVLPAFRSKFRNVDYYYGETCGDPAESYDSHQIEPIEDGRILEMLKAPGVLPPDIASELDEPLR</sequence>
<organism evidence="3 4">
    <name type="scientific">Ferruginivarius sediminum</name>
    <dbReference type="NCBI Taxonomy" id="2661937"/>
    <lineage>
        <taxon>Bacteria</taxon>
        <taxon>Pseudomonadati</taxon>
        <taxon>Pseudomonadota</taxon>
        <taxon>Alphaproteobacteria</taxon>
        <taxon>Rhodospirillales</taxon>
        <taxon>Rhodospirillaceae</taxon>
        <taxon>Ferruginivarius</taxon>
    </lineage>
</organism>
<dbReference type="CDD" id="cd05237">
    <property type="entry name" value="UDP_invert_4-6DH_SDR_e"/>
    <property type="match status" value="1"/>
</dbReference>